<dbReference type="KEGG" id="vzi:G5S32_14915"/>
<protein>
    <submittedName>
        <fullName evidence="3">Acyltransferase</fullName>
    </submittedName>
</protein>
<keyword evidence="3" id="KW-0012">Acyltransferase</keyword>
<feature type="transmembrane region" description="Helical" evidence="1">
    <location>
        <begin position="215"/>
        <end position="235"/>
    </location>
</feature>
<keyword evidence="1" id="KW-0472">Membrane</keyword>
<keyword evidence="1" id="KW-1133">Transmembrane helix</keyword>
<evidence type="ECO:0000259" key="2">
    <source>
        <dbReference type="Pfam" id="PF01757"/>
    </source>
</evidence>
<dbReference type="GO" id="GO:0016747">
    <property type="term" value="F:acyltransferase activity, transferring groups other than amino-acyl groups"/>
    <property type="evidence" value="ECO:0007669"/>
    <property type="project" value="InterPro"/>
</dbReference>
<evidence type="ECO:0000313" key="4">
    <source>
        <dbReference type="Proteomes" id="UP000503003"/>
    </source>
</evidence>
<evidence type="ECO:0000313" key="3">
    <source>
        <dbReference type="EMBL" id="QIH43295.1"/>
    </source>
</evidence>
<accession>A0A6G7CMH3</accession>
<feature type="transmembrane region" description="Helical" evidence="1">
    <location>
        <begin position="273"/>
        <end position="293"/>
    </location>
</feature>
<organism evidence="3 4">
    <name type="scientific">Vibrio ziniensis</name>
    <dbReference type="NCBI Taxonomy" id="2711221"/>
    <lineage>
        <taxon>Bacteria</taxon>
        <taxon>Pseudomonadati</taxon>
        <taxon>Pseudomonadota</taxon>
        <taxon>Gammaproteobacteria</taxon>
        <taxon>Vibrionales</taxon>
        <taxon>Vibrionaceae</taxon>
        <taxon>Vibrio</taxon>
    </lineage>
</organism>
<proteinExistence type="predicted"/>
<sequence>MDKEISDRIWVTRFLMIIGIIVLHLPPYQPLKDVGTMSEFDYIKAFFTFGVFRATIPVLTAISGYIIFTSSLHLSPQKLIKNKVNSILIPLILWNLPLAIAVYFIQKHTLFDYNFSVQLFPFELINWLGAVTSLYGSAINYPTGFLRDLFVLSILSPLLWPLLKTIPYCGFIVVLVIYYFNLDGGLISRNSMLVSFYLGALAAHKEWDLTALDKYAPLLLAIFLSIAAGMIAYKIDNREPLRLISPILVWPSMSLIMGTNIGNTVRKFTHHSFFTFLAHGPLILMIWLIYQKLFPNGPYFIYWLTAPIITVILSIIVNHNFKKFSPKLHAFALGGR</sequence>
<feature type="transmembrane region" description="Helical" evidence="1">
    <location>
        <begin position="158"/>
        <end position="180"/>
    </location>
</feature>
<keyword evidence="4" id="KW-1185">Reference proteome</keyword>
<reference evidence="3 4" key="1">
    <citation type="submission" date="2020-02" db="EMBL/GenBank/DDBJ databases">
        <title>A complete genome of a marine bacterium Vibrio sp. ZWAL4003 isolated from the mangrove sediment with the ability to degrade polysaccharides.</title>
        <authorList>
            <person name="Wu J."/>
            <person name="Qu W."/>
            <person name="Zeng R."/>
        </authorList>
    </citation>
    <scope>NUCLEOTIDE SEQUENCE [LARGE SCALE GENOMIC DNA]</scope>
    <source>
        <strain evidence="3 4">ZWAL4003</strain>
    </source>
</reference>
<feature type="transmembrane region" description="Helical" evidence="1">
    <location>
        <begin position="46"/>
        <end position="67"/>
    </location>
</feature>
<dbReference type="EMBL" id="CP049332">
    <property type="protein sequence ID" value="QIH43295.1"/>
    <property type="molecule type" value="Genomic_DNA"/>
</dbReference>
<feature type="transmembrane region" description="Helical" evidence="1">
    <location>
        <begin position="9"/>
        <end position="26"/>
    </location>
</feature>
<gene>
    <name evidence="3" type="ORF">G5S32_14915</name>
</gene>
<evidence type="ECO:0000256" key="1">
    <source>
        <dbReference type="SAM" id="Phobius"/>
    </source>
</evidence>
<dbReference type="AlphaFoldDB" id="A0A6G7CMH3"/>
<feature type="transmembrane region" description="Helical" evidence="1">
    <location>
        <begin position="87"/>
        <end position="105"/>
    </location>
</feature>
<name>A0A6G7CMH3_9VIBR</name>
<feature type="transmembrane region" description="Helical" evidence="1">
    <location>
        <begin position="299"/>
        <end position="317"/>
    </location>
</feature>
<dbReference type="RefSeq" id="WP_165312832.1">
    <property type="nucleotide sequence ID" value="NZ_CP049332.1"/>
</dbReference>
<dbReference type="Pfam" id="PF01757">
    <property type="entry name" value="Acyl_transf_3"/>
    <property type="match status" value="1"/>
</dbReference>
<dbReference type="Proteomes" id="UP000503003">
    <property type="component" value="Chromosome 2"/>
</dbReference>
<feature type="transmembrane region" description="Helical" evidence="1">
    <location>
        <begin position="241"/>
        <end position="261"/>
    </location>
</feature>
<keyword evidence="3" id="KW-0808">Transferase</keyword>
<keyword evidence="1" id="KW-0812">Transmembrane</keyword>
<feature type="domain" description="Acyltransferase 3" evidence="2">
    <location>
        <begin position="12"/>
        <end position="317"/>
    </location>
</feature>
<dbReference type="InterPro" id="IPR002656">
    <property type="entry name" value="Acyl_transf_3_dom"/>
</dbReference>